<dbReference type="Gene3D" id="1.10.132.120">
    <property type="match status" value="1"/>
</dbReference>
<gene>
    <name evidence="3" type="ORF">ACFPP9_19160</name>
</gene>
<dbReference type="Pfam" id="PF21338">
    <property type="entry name" value="Top1B_N_bact"/>
    <property type="match status" value="1"/>
</dbReference>
<dbReference type="InterPro" id="IPR013500">
    <property type="entry name" value="TopoI_cat_euk"/>
</dbReference>
<evidence type="ECO:0000259" key="1">
    <source>
        <dbReference type="Pfam" id="PF01028"/>
    </source>
</evidence>
<organism evidence="3 4">
    <name type="scientific">Kaistia terrae</name>
    <dbReference type="NCBI Taxonomy" id="537017"/>
    <lineage>
        <taxon>Bacteria</taxon>
        <taxon>Pseudomonadati</taxon>
        <taxon>Pseudomonadota</taxon>
        <taxon>Alphaproteobacteria</taxon>
        <taxon>Hyphomicrobiales</taxon>
        <taxon>Kaistiaceae</taxon>
        <taxon>Kaistia</taxon>
    </lineage>
</organism>
<dbReference type="SUPFAM" id="SSF55869">
    <property type="entry name" value="DNA topoisomerase I domain"/>
    <property type="match status" value="1"/>
</dbReference>
<keyword evidence="4" id="KW-1185">Reference proteome</keyword>
<name>A0ABW0Q2K8_9HYPH</name>
<evidence type="ECO:0000313" key="3">
    <source>
        <dbReference type="EMBL" id="MFC5517907.1"/>
    </source>
</evidence>
<dbReference type="Gene3D" id="3.30.66.10">
    <property type="entry name" value="DNA topoisomerase I domain"/>
    <property type="match status" value="1"/>
</dbReference>
<dbReference type="Pfam" id="PF01028">
    <property type="entry name" value="Topoisom_I"/>
    <property type="match status" value="1"/>
</dbReference>
<dbReference type="SUPFAM" id="SSF56349">
    <property type="entry name" value="DNA breaking-rejoining enzymes"/>
    <property type="match status" value="1"/>
</dbReference>
<dbReference type="EMBL" id="JBHSML010000012">
    <property type="protein sequence ID" value="MFC5517907.1"/>
    <property type="molecule type" value="Genomic_DNA"/>
</dbReference>
<sequence>MSDLSKPPSESSAIRAGGLVMVSGEDLDIRRRRCGTGFIYLDPRGVRIREASVIARIASLSIPPAYTDVRIATRKNAHLQAIGRDAAGRWQHRYHDGWQEVRENRKVERLTLLVAALPKLRAQVRRDIARRQLDCTKALACAVAIIDQSHIRVGSEVYAATSGARGAATLLKRQTRLSSSRLLLCFKGKGGTTINCELRDAALVRALRRIHSLAGPRLIQFRDSAGQVRPIHSQEINDYLRSISGADISAKDLRMLGANALAAEHLARLTPASSESALRRQLNSAMRLVADNLGNTPAVVRKSYVHVSVVEAFASGKLAEVLVRVRGGRARNRAENLLRALIGGRESG</sequence>
<accession>A0ABW0Q2K8</accession>
<evidence type="ECO:0000313" key="4">
    <source>
        <dbReference type="Proteomes" id="UP001596150"/>
    </source>
</evidence>
<evidence type="ECO:0000259" key="2">
    <source>
        <dbReference type="Pfam" id="PF21338"/>
    </source>
</evidence>
<feature type="domain" description="DNA topoisomerase IB N-terminal" evidence="2">
    <location>
        <begin position="37"/>
        <end position="85"/>
    </location>
</feature>
<dbReference type="PROSITE" id="PS52038">
    <property type="entry name" value="TOPO_IB_2"/>
    <property type="match status" value="1"/>
</dbReference>
<proteinExistence type="predicted"/>
<protein>
    <submittedName>
        <fullName evidence="3">DNA topoisomerase IB</fullName>
    </submittedName>
</protein>
<dbReference type="InterPro" id="IPR014711">
    <property type="entry name" value="TopoI_cat_a-hlx-sub_euk"/>
</dbReference>
<feature type="domain" description="DNA topoisomerase I catalytic core eukaryotic-type" evidence="1">
    <location>
        <begin position="99"/>
        <end position="307"/>
    </location>
</feature>
<dbReference type="Gene3D" id="3.90.15.10">
    <property type="entry name" value="Topoisomerase I, Chain A, domain 3"/>
    <property type="match status" value="1"/>
</dbReference>
<dbReference type="InterPro" id="IPR035447">
    <property type="entry name" value="DNA_topo_I_N_sf"/>
</dbReference>
<dbReference type="InterPro" id="IPR049331">
    <property type="entry name" value="Top1B_N_bact"/>
</dbReference>
<dbReference type="Proteomes" id="UP001596150">
    <property type="component" value="Unassembled WGS sequence"/>
</dbReference>
<comment type="caution">
    <text evidence="3">The sequence shown here is derived from an EMBL/GenBank/DDBJ whole genome shotgun (WGS) entry which is preliminary data.</text>
</comment>
<reference evidence="4" key="1">
    <citation type="journal article" date="2019" name="Int. J. Syst. Evol. Microbiol.">
        <title>The Global Catalogue of Microorganisms (GCM) 10K type strain sequencing project: providing services to taxonomists for standard genome sequencing and annotation.</title>
        <authorList>
            <consortium name="The Broad Institute Genomics Platform"/>
            <consortium name="The Broad Institute Genome Sequencing Center for Infectious Disease"/>
            <person name="Wu L."/>
            <person name="Ma J."/>
        </authorList>
    </citation>
    <scope>NUCLEOTIDE SEQUENCE [LARGE SCALE GENOMIC DNA]</scope>
    <source>
        <strain evidence="4">KACC 12633</strain>
    </source>
</reference>
<dbReference type="RefSeq" id="WP_266345293.1">
    <property type="nucleotide sequence ID" value="NZ_JAPKNH010000007.1"/>
</dbReference>
<dbReference type="InterPro" id="IPR011010">
    <property type="entry name" value="DNA_brk_join_enz"/>
</dbReference>